<evidence type="ECO:0000313" key="5">
    <source>
        <dbReference type="EMBL" id="KZS97230.1"/>
    </source>
</evidence>
<protein>
    <submittedName>
        <fullName evidence="5">SIN1-domain-containing protein</fullName>
    </submittedName>
</protein>
<proteinExistence type="inferred from homology"/>
<feature type="region of interest" description="Disordered" evidence="2">
    <location>
        <begin position="1"/>
        <end position="27"/>
    </location>
</feature>
<dbReference type="EMBL" id="KV419397">
    <property type="protein sequence ID" value="KZS97230.1"/>
    <property type="molecule type" value="Genomic_DNA"/>
</dbReference>
<reference evidence="5 6" key="1">
    <citation type="journal article" date="2016" name="Mol. Biol. Evol.">
        <title>Comparative Genomics of Early-Diverging Mushroom-Forming Fungi Provides Insights into the Origins of Lignocellulose Decay Capabilities.</title>
        <authorList>
            <person name="Nagy L.G."/>
            <person name="Riley R."/>
            <person name="Tritt A."/>
            <person name="Adam C."/>
            <person name="Daum C."/>
            <person name="Floudas D."/>
            <person name="Sun H."/>
            <person name="Yadav J.S."/>
            <person name="Pangilinan J."/>
            <person name="Larsson K.H."/>
            <person name="Matsuura K."/>
            <person name="Barry K."/>
            <person name="Labutti K."/>
            <person name="Kuo R."/>
            <person name="Ohm R.A."/>
            <person name="Bhattacharya S.S."/>
            <person name="Shirouzu T."/>
            <person name="Yoshinaga Y."/>
            <person name="Martin F.M."/>
            <person name="Grigoriev I.V."/>
            <person name="Hibbett D.S."/>
        </authorList>
    </citation>
    <scope>NUCLEOTIDE SEQUENCE [LARGE SCALE GENOMIC DNA]</scope>
    <source>
        <strain evidence="5 6">HHB9708</strain>
    </source>
</reference>
<accession>A0A164YU29</accession>
<feature type="region of interest" description="Disordered" evidence="2">
    <location>
        <begin position="125"/>
        <end position="185"/>
    </location>
</feature>
<feature type="compositionally biased region" description="Acidic residues" evidence="2">
    <location>
        <begin position="253"/>
        <end position="277"/>
    </location>
</feature>
<feature type="compositionally biased region" description="Polar residues" evidence="2">
    <location>
        <begin position="351"/>
        <end position="363"/>
    </location>
</feature>
<feature type="region of interest" description="Disordered" evidence="2">
    <location>
        <begin position="312"/>
        <end position="366"/>
    </location>
</feature>
<dbReference type="GO" id="GO:0005546">
    <property type="term" value="F:phosphatidylinositol-4,5-bisphosphate binding"/>
    <property type="evidence" value="ECO:0007669"/>
    <property type="project" value="TreeGrafter"/>
</dbReference>
<dbReference type="GO" id="GO:0031932">
    <property type="term" value="C:TORC2 complex"/>
    <property type="evidence" value="ECO:0007669"/>
    <property type="project" value="InterPro"/>
</dbReference>
<organism evidence="5 6">
    <name type="scientific">Sistotremastrum niveocremeum HHB9708</name>
    <dbReference type="NCBI Taxonomy" id="1314777"/>
    <lineage>
        <taxon>Eukaryota</taxon>
        <taxon>Fungi</taxon>
        <taxon>Dikarya</taxon>
        <taxon>Basidiomycota</taxon>
        <taxon>Agaricomycotina</taxon>
        <taxon>Agaricomycetes</taxon>
        <taxon>Sistotremastrales</taxon>
        <taxon>Sistotremastraceae</taxon>
        <taxon>Sertulicium</taxon>
        <taxon>Sertulicium niveocremeum</taxon>
    </lineage>
</organism>
<feature type="domain" description="SIN1-type PH" evidence="4">
    <location>
        <begin position="719"/>
        <end position="816"/>
    </location>
</feature>
<dbReference type="InterPro" id="IPR011993">
    <property type="entry name" value="PH-like_dom_sf"/>
</dbReference>
<dbReference type="Pfam" id="PF16978">
    <property type="entry name" value="CRIM"/>
    <property type="match status" value="1"/>
</dbReference>
<name>A0A164YU29_9AGAM</name>
<gene>
    <name evidence="5" type="ORF">SISNIDRAFT_529519</name>
</gene>
<dbReference type="OrthoDB" id="241990at2759"/>
<keyword evidence="6" id="KW-1185">Reference proteome</keyword>
<dbReference type="Gene3D" id="2.30.29.30">
    <property type="entry name" value="Pleckstrin-homology domain (PH domain)/Phosphotyrosine-binding domain (PTB)"/>
    <property type="match status" value="1"/>
</dbReference>
<sequence length="840" mass="92576">MAQPQPSRTARRSVPTAKPGDRPRMSLISDPDYFIHTIRLAYLRHVDNPYGPRINTLNPRYKSNAYITASGLADPEKWPELNIPTTPVPDDDEGNESSRRNSYTGSGWPGATGLKYTQTIMGKRTGGLGYRVSGRRTAHTRESSLGRQGDAGRRIRSDSEPTPVVGTSAPTNTGDEGVAAANKRRSVGASSLTEALETNQVPIMQAPPAPEAFKPPFARADEMEARRRARMRARARTAPVTGAAPAPMPLESDSSDESDQEEDSDFPADQDEDEFETDFVPRITASSASDEMSMMSGISASTSAFNSGTASFQAPAASRTRSRLSPVSEVRVSKRADQSPSRRRRDALYFANTSTTSDGSQVETPPIVTTRPRAYTDIRPPPVPELTFNRINPKPVVHKSLLSEMISAQGSPSDNPFSELYSAIAGRQDAFPITVFFPHSSKPDQAMDLNVRKDATVEEVIGFALWSYWDEGRLPSLEDGAGRSEDERKVRLSAVGWSLRIAEDDGEVDEDFPPLDRAKRISTFNLDAYAVVPETSPSQIAKNKEDEAKLVRRPSRIRIAKRKNENLAPSNVADVASSAMTGGTSIGLPSMMPSSSHGPPIFLRIKVAETMDVVHYRTTVQVFANMYMAEALDMVCRRRKLDNPKEWALILDKPPALIFLDRTVASLQGKNELILVKRNMLGNYGFSEKRNNRSTDPNASIFKRNSEVPEQAGLADFTAYKKFNVSRKLPMLGHHDRILAIDGDYMHIMPSGSKVGFLDSAKTASYHVKSLINCVQSGKTAAFKLVVLRDGANKRYDFEAENTRAAEDIVQCITNLQKSYKKERSGTIRGRGSRRSRHVT</sequence>
<evidence type="ECO:0000313" key="6">
    <source>
        <dbReference type="Proteomes" id="UP000076722"/>
    </source>
</evidence>
<evidence type="ECO:0000256" key="2">
    <source>
        <dbReference type="SAM" id="MobiDB-lite"/>
    </source>
</evidence>
<comment type="similarity">
    <text evidence="1">Belongs to the SIN1 family.</text>
</comment>
<dbReference type="GO" id="GO:0038203">
    <property type="term" value="P:TORC2 signaling"/>
    <property type="evidence" value="ECO:0007669"/>
    <property type="project" value="TreeGrafter"/>
</dbReference>
<dbReference type="GO" id="GO:0005737">
    <property type="term" value="C:cytoplasm"/>
    <property type="evidence" value="ECO:0007669"/>
    <property type="project" value="TreeGrafter"/>
</dbReference>
<feature type="region of interest" description="Disordered" evidence="2">
    <location>
        <begin position="75"/>
        <end position="111"/>
    </location>
</feature>
<dbReference type="InterPro" id="IPR031313">
    <property type="entry name" value="Sin1_PH_dom"/>
</dbReference>
<dbReference type="Pfam" id="PF16979">
    <property type="entry name" value="SIN1_PH"/>
    <property type="match status" value="1"/>
</dbReference>
<feature type="domain" description="CRIM" evidence="3">
    <location>
        <begin position="399"/>
        <end position="544"/>
    </location>
</feature>
<evidence type="ECO:0000259" key="4">
    <source>
        <dbReference type="Pfam" id="PF16979"/>
    </source>
</evidence>
<dbReference type="Proteomes" id="UP000076722">
    <property type="component" value="Unassembled WGS sequence"/>
</dbReference>
<dbReference type="AlphaFoldDB" id="A0A164YU29"/>
<evidence type="ECO:0000256" key="1">
    <source>
        <dbReference type="ARBA" id="ARBA00009407"/>
    </source>
</evidence>
<dbReference type="InterPro" id="IPR031567">
    <property type="entry name" value="CRIM_dom"/>
</dbReference>
<dbReference type="PANTHER" id="PTHR13335">
    <property type="entry name" value="TARGET OF RAPAMYCIN COMPLEX 2 SUBUNIT MAPKAP1"/>
    <property type="match status" value="1"/>
</dbReference>
<feature type="region of interest" description="Disordered" evidence="2">
    <location>
        <begin position="226"/>
        <end position="277"/>
    </location>
</feature>
<dbReference type="STRING" id="1314777.A0A164YU29"/>
<dbReference type="GO" id="GO:0005886">
    <property type="term" value="C:plasma membrane"/>
    <property type="evidence" value="ECO:0007669"/>
    <property type="project" value="TreeGrafter"/>
</dbReference>
<feature type="compositionally biased region" description="Basic and acidic residues" evidence="2">
    <location>
        <begin position="139"/>
        <end position="159"/>
    </location>
</feature>
<dbReference type="InterPro" id="IPR008828">
    <property type="entry name" value="Sin1/Avo1"/>
</dbReference>
<dbReference type="PANTHER" id="PTHR13335:SF1">
    <property type="entry name" value="TARGET OF RAPAMYCIN COMPLEX 2 SUBUNIT MAPKAP1"/>
    <property type="match status" value="1"/>
</dbReference>
<evidence type="ECO:0000259" key="3">
    <source>
        <dbReference type="Pfam" id="PF16978"/>
    </source>
</evidence>